<reference evidence="5 6" key="1">
    <citation type="submission" date="2015-01" db="EMBL/GenBank/DDBJ databases">
        <title>Draft genome sequence of Pedobacter sp. NL19 isolated from sludge of an effluent treatment pond in an abandoned uranium mine.</title>
        <authorList>
            <person name="Santos T."/>
            <person name="Caetano T."/>
            <person name="Covas C."/>
            <person name="Cruz A."/>
            <person name="Mendo S."/>
        </authorList>
    </citation>
    <scope>NUCLEOTIDE SEQUENCE [LARGE SCALE GENOMIC DNA]</scope>
    <source>
        <strain evidence="5 6">NL19</strain>
    </source>
</reference>
<dbReference type="SMART" id="SM00342">
    <property type="entry name" value="HTH_ARAC"/>
    <property type="match status" value="1"/>
</dbReference>
<sequence>MKPQFVDISSPLKKNIYIKDVDEPVLISSLHFHDLCELVWIRESYGKRIVGDNVDDFESGDLVLMGPNLPHIWHNDTVFHTGETTLRAKASVIYFPVDFLVSLSDDTSTIILVQNFLNKTKRGLKFYGDTKIQIINHIRQIKNSSGLKKLAIFLSVIDIMTASDEYEPITSDAFEISLNENDTKRIHDIYIYLMENFKSDIFLKDVAQIANLTPNAFCRFFKKHTRKSFSRFLNELRIAHACKLLPDKNLSVTNICYQCGYQNLTNFNKFFRLIMDCNPSMYRNRFK</sequence>
<evidence type="ECO:0000256" key="2">
    <source>
        <dbReference type="ARBA" id="ARBA00023125"/>
    </source>
</evidence>
<evidence type="ECO:0000313" key="6">
    <source>
        <dbReference type="Proteomes" id="UP000032049"/>
    </source>
</evidence>
<evidence type="ECO:0000256" key="1">
    <source>
        <dbReference type="ARBA" id="ARBA00023015"/>
    </source>
</evidence>
<dbReference type="PROSITE" id="PS00041">
    <property type="entry name" value="HTH_ARAC_FAMILY_1"/>
    <property type="match status" value="1"/>
</dbReference>
<dbReference type="OrthoDB" id="9787988at2"/>
<accession>A0A0D0FWA7</accession>
<dbReference type="InterPro" id="IPR011051">
    <property type="entry name" value="RmlC_Cupin_sf"/>
</dbReference>
<evidence type="ECO:0000259" key="4">
    <source>
        <dbReference type="PROSITE" id="PS01124"/>
    </source>
</evidence>
<comment type="caution">
    <text evidence="5">The sequence shown here is derived from an EMBL/GenBank/DDBJ whole genome shotgun (WGS) entry which is preliminary data.</text>
</comment>
<organism evidence="5 6">
    <name type="scientific">Pedobacter lusitanus</name>
    <dbReference type="NCBI Taxonomy" id="1503925"/>
    <lineage>
        <taxon>Bacteria</taxon>
        <taxon>Pseudomonadati</taxon>
        <taxon>Bacteroidota</taxon>
        <taxon>Sphingobacteriia</taxon>
        <taxon>Sphingobacteriales</taxon>
        <taxon>Sphingobacteriaceae</taxon>
        <taxon>Pedobacter</taxon>
    </lineage>
</organism>
<evidence type="ECO:0000256" key="3">
    <source>
        <dbReference type="ARBA" id="ARBA00023163"/>
    </source>
</evidence>
<dbReference type="InterPro" id="IPR009057">
    <property type="entry name" value="Homeodomain-like_sf"/>
</dbReference>
<dbReference type="EMBL" id="JXRA01000055">
    <property type="protein sequence ID" value="KIO76764.1"/>
    <property type="molecule type" value="Genomic_DNA"/>
</dbReference>
<dbReference type="Pfam" id="PF12833">
    <property type="entry name" value="HTH_18"/>
    <property type="match status" value="1"/>
</dbReference>
<feature type="domain" description="HTH araC/xylS-type" evidence="4">
    <location>
        <begin position="187"/>
        <end position="285"/>
    </location>
</feature>
<dbReference type="PROSITE" id="PS01124">
    <property type="entry name" value="HTH_ARAC_FAMILY_2"/>
    <property type="match status" value="1"/>
</dbReference>
<proteinExistence type="predicted"/>
<evidence type="ECO:0000313" key="5">
    <source>
        <dbReference type="EMBL" id="KIO76764.1"/>
    </source>
</evidence>
<dbReference type="AlphaFoldDB" id="A0A0D0FWA7"/>
<dbReference type="Proteomes" id="UP000032049">
    <property type="component" value="Unassembled WGS sequence"/>
</dbReference>
<dbReference type="InterPro" id="IPR018060">
    <property type="entry name" value="HTH_AraC"/>
</dbReference>
<dbReference type="PANTHER" id="PTHR43280:SF27">
    <property type="entry name" value="TRANSCRIPTIONAL REGULATOR MTLR"/>
    <property type="match status" value="1"/>
</dbReference>
<dbReference type="GO" id="GO:0003700">
    <property type="term" value="F:DNA-binding transcription factor activity"/>
    <property type="evidence" value="ECO:0007669"/>
    <property type="project" value="InterPro"/>
</dbReference>
<protein>
    <submittedName>
        <fullName evidence="5">Transcriptional regulator</fullName>
    </submittedName>
</protein>
<keyword evidence="6" id="KW-1185">Reference proteome</keyword>
<dbReference type="STRING" id="1503925.TH53_13155"/>
<gene>
    <name evidence="5" type="ORF">TH53_13155</name>
</gene>
<keyword evidence="1" id="KW-0805">Transcription regulation</keyword>
<dbReference type="PANTHER" id="PTHR43280">
    <property type="entry name" value="ARAC-FAMILY TRANSCRIPTIONAL REGULATOR"/>
    <property type="match status" value="1"/>
</dbReference>
<dbReference type="SUPFAM" id="SSF51182">
    <property type="entry name" value="RmlC-like cupins"/>
    <property type="match status" value="1"/>
</dbReference>
<dbReference type="Gene3D" id="1.10.10.60">
    <property type="entry name" value="Homeodomain-like"/>
    <property type="match status" value="2"/>
</dbReference>
<keyword evidence="2" id="KW-0238">DNA-binding</keyword>
<dbReference type="SUPFAM" id="SSF46689">
    <property type="entry name" value="Homeodomain-like"/>
    <property type="match status" value="2"/>
</dbReference>
<name>A0A0D0FWA7_9SPHI</name>
<dbReference type="RefSeq" id="WP_041882621.1">
    <property type="nucleotide sequence ID" value="NZ_CP157278.1"/>
</dbReference>
<dbReference type="GO" id="GO:0043565">
    <property type="term" value="F:sequence-specific DNA binding"/>
    <property type="evidence" value="ECO:0007669"/>
    <property type="project" value="InterPro"/>
</dbReference>
<dbReference type="InterPro" id="IPR018062">
    <property type="entry name" value="HTH_AraC-typ_CS"/>
</dbReference>
<keyword evidence="3" id="KW-0804">Transcription</keyword>